<organism evidence="3 4">
    <name type="scientific">Aeoliella straminimaris</name>
    <dbReference type="NCBI Taxonomy" id="2954799"/>
    <lineage>
        <taxon>Bacteria</taxon>
        <taxon>Pseudomonadati</taxon>
        <taxon>Planctomycetota</taxon>
        <taxon>Planctomycetia</taxon>
        <taxon>Pirellulales</taxon>
        <taxon>Lacipirellulaceae</taxon>
        <taxon>Aeoliella</taxon>
    </lineage>
</organism>
<gene>
    <name evidence="3" type="ORF">NG895_24715</name>
</gene>
<dbReference type="Pfam" id="PF04023">
    <property type="entry name" value="FeoA"/>
    <property type="match status" value="1"/>
</dbReference>
<protein>
    <submittedName>
        <fullName evidence="3">Ferrous iron transport protein A</fullName>
    </submittedName>
</protein>
<evidence type="ECO:0000256" key="1">
    <source>
        <dbReference type="ARBA" id="ARBA00023004"/>
    </source>
</evidence>
<dbReference type="AlphaFoldDB" id="A0A9X2JJS5"/>
<dbReference type="SUPFAM" id="SSF50037">
    <property type="entry name" value="C-terminal domain of transcriptional repressors"/>
    <property type="match status" value="1"/>
</dbReference>
<evidence type="ECO:0000313" key="3">
    <source>
        <dbReference type="EMBL" id="MCO6047113.1"/>
    </source>
</evidence>
<dbReference type="GO" id="GO:0046914">
    <property type="term" value="F:transition metal ion binding"/>
    <property type="evidence" value="ECO:0007669"/>
    <property type="project" value="InterPro"/>
</dbReference>
<dbReference type="Gene3D" id="2.30.30.90">
    <property type="match status" value="1"/>
</dbReference>
<dbReference type="InterPro" id="IPR038157">
    <property type="entry name" value="FeoA_core_dom"/>
</dbReference>
<sequence length="88" mass="9339">MPPTSTQPARLSEAPAGGVFRVVRVDAESQDADRLKAMGVCRGRRLSLIQNGDPLIVCVVGSRVGMSSRLADTVYVELECLPSPPSEA</sequence>
<keyword evidence="1" id="KW-0408">Iron</keyword>
<comment type="caution">
    <text evidence="3">The sequence shown here is derived from an EMBL/GenBank/DDBJ whole genome shotgun (WGS) entry which is preliminary data.</text>
</comment>
<accession>A0A9X2JJS5</accession>
<dbReference type="InterPro" id="IPR008988">
    <property type="entry name" value="Transcriptional_repressor_C"/>
</dbReference>
<dbReference type="InterPro" id="IPR007167">
    <property type="entry name" value="Fe-transptr_FeoA-like"/>
</dbReference>
<proteinExistence type="predicted"/>
<dbReference type="Proteomes" id="UP001155241">
    <property type="component" value="Unassembled WGS sequence"/>
</dbReference>
<dbReference type="EMBL" id="JAMXLR010000089">
    <property type="protein sequence ID" value="MCO6047113.1"/>
    <property type="molecule type" value="Genomic_DNA"/>
</dbReference>
<evidence type="ECO:0000259" key="2">
    <source>
        <dbReference type="SMART" id="SM00899"/>
    </source>
</evidence>
<feature type="domain" description="Ferrous iron transporter FeoA-like" evidence="2">
    <location>
        <begin position="9"/>
        <end position="78"/>
    </location>
</feature>
<evidence type="ECO:0000313" key="4">
    <source>
        <dbReference type="Proteomes" id="UP001155241"/>
    </source>
</evidence>
<name>A0A9X2JJS5_9BACT</name>
<dbReference type="SMART" id="SM00899">
    <property type="entry name" value="FeoA"/>
    <property type="match status" value="1"/>
</dbReference>
<reference evidence="3" key="1">
    <citation type="submission" date="2022-06" db="EMBL/GenBank/DDBJ databases">
        <title>Aeoliella straminimaris, a novel planctomycete from sediments.</title>
        <authorList>
            <person name="Vitorino I.R."/>
            <person name="Lage O.M."/>
        </authorList>
    </citation>
    <scope>NUCLEOTIDE SEQUENCE</scope>
    <source>
        <strain evidence="3">ICT_H6.2</strain>
    </source>
</reference>
<keyword evidence="4" id="KW-1185">Reference proteome</keyword>
<dbReference type="RefSeq" id="WP_252855226.1">
    <property type="nucleotide sequence ID" value="NZ_JAMXLR010000089.1"/>
</dbReference>